<protein>
    <submittedName>
        <fullName evidence="1">Uncharacterized protein</fullName>
    </submittedName>
</protein>
<sequence>AENQICGSKHTISNRHCSLELSVSSECFVLSKFRRNHNRHFWFNYEIGNTKSQDPMCNWIVGMI</sequence>
<evidence type="ECO:0000313" key="2">
    <source>
        <dbReference type="Proteomes" id="UP000596742"/>
    </source>
</evidence>
<dbReference type="EMBL" id="UYJE01001234">
    <property type="protein sequence ID" value="VDI00459.1"/>
    <property type="molecule type" value="Genomic_DNA"/>
</dbReference>
<reference evidence="1" key="1">
    <citation type="submission" date="2018-11" db="EMBL/GenBank/DDBJ databases">
        <authorList>
            <person name="Alioto T."/>
            <person name="Alioto T."/>
        </authorList>
    </citation>
    <scope>NUCLEOTIDE SEQUENCE</scope>
</reference>
<comment type="caution">
    <text evidence="1">The sequence shown here is derived from an EMBL/GenBank/DDBJ whole genome shotgun (WGS) entry which is preliminary data.</text>
</comment>
<dbReference type="Proteomes" id="UP000596742">
    <property type="component" value="Unassembled WGS sequence"/>
</dbReference>
<name>A0A8B6C713_MYTGA</name>
<accession>A0A8B6C713</accession>
<organism evidence="1 2">
    <name type="scientific">Mytilus galloprovincialis</name>
    <name type="common">Mediterranean mussel</name>
    <dbReference type="NCBI Taxonomy" id="29158"/>
    <lineage>
        <taxon>Eukaryota</taxon>
        <taxon>Metazoa</taxon>
        <taxon>Spiralia</taxon>
        <taxon>Lophotrochozoa</taxon>
        <taxon>Mollusca</taxon>
        <taxon>Bivalvia</taxon>
        <taxon>Autobranchia</taxon>
        <taxon>Pteriomorphia</taxon>
        <taxon>Mytilida</taxon>
        <taxon>Mytiloidea</taxon>
        <taxon>Mytilidae</taxon>
        <taxon>Mytilinae</taxon>
        <taxon>Mytilus</taxon>
    </lineage>
</organism>
<feature type="non-terminal residue" evidence="1">
    <location>
        <position position="1"/>
    </location>
</feature>
<dbReference type="AlphaFoldDB" id="A0A8B6C713"/>
<evidence type="ECO:0000313" key="1">
    <source>
        <dbReference type="EMBL" id="VDI00459.1"/>
    </source>
</evidence>
<keyword evidence="2" id="KW-1185">Reference proteome</keyword>
<gene>
    <name evidence="1" type="ORF">MGAL_10B056175</name>
</gene>
<proteinExistence type="predicted"/>